<evidence type="ECO:0000259" key="7">
    <source>
        <dbReference type="Pfam" id="PF08281"/>
    </source>
</evidence>
<protein>
    <submittedName>
        <fullName evidence="8">DNA-directed RNA polymerase sigma-70 factor</fullName>
    </submittedName>
</protein>
<keyword evidence="8" id="KW-0240">DNA-directed RNA polymerase</keyword>
<dbReference type="NCBIfam" id="TIGR02983">
    <property type="entry name" value="SigE-fam_strep"/>
    <property type="match status" value="1"/>
</dbReference>
<keyword evidence="3" id="KW-0731">Sigma factor</keyword>
<dbReference type="NCBIfam" id="TIGR02937">
    <property type="entry name" value="sigma70-ECF"/>
    <property type="match status" value="1"/>
</dbReference>
<dbReference type="GO" id="GO:0003677">
    <property type="term" value="F:DNA binding"/>
    <property type="evidence" value="ECO:0007669"/>
    <property type="project" value="UniProtKB-KW"/>
</dbReference>
<keyword evidence="9" id="KW-1185">Reference proteome</keyword>
<feature type="domain" description="RNA polymerase sigma factor 70 region 4 type 2" evidence="7">
    <location>
        <begin position="100"/>
        <end position="152"/>
    </location>
</feature>
<keyword evidence="2" id="KW-0805">Transcription regulation</keyword>
<name>A0A919K3F7_9ACTN</name>
<dbReference type="InterPro" id="IPR039425">
    <property type="entry name" value="RNA_pol_sigma-70-like"/>
</dbReference>
<dbReference type="GO" id="GO:0016987">
    <property type="term" value="F:sigma factor activity"/>
    <property type="evidence" value="ECO:0007669"/>
    <property type="project" value="UniProtKB-KW"/>
</dbReference>
<evidence type="ECO:0000256" key="1">
    <source>
        <dbReference type="ARBA" id="ARBA00010641"/>
    </source>
</evidence>
<keyword evidence="5" id="KW-0804">Transcription</keyword>
<dbReference type="SUPFAM" id="SSF88659">
    <property type="entry name" value="Sigma3 and sigma4 domains of RNA polymerase sigma factors"/>
    <property type="match status" value="1"/>
</dbReference>
<dbReference type="InterPro" id="IPR014284">
    <property type="entry name" value="RNA_pol_sigma-70_dom"/>
</dbReference>
<proteinExistence type="inferred from homology"/>
<dbReference type="Gene3D" id="1.10.10.10">
    <property type="entry name" value="Winged helix-like DNA-binding domain superfamily/Winged helix DNA-binding domain"/>
    <property type="match status" value="1"/>
</dbReference>
<evidence type="ECO:0000256" key="3">
    <source>
        <dbReference type="ARBA" id="ARBA00023082"/>
    </source>
</evidence>
<dbReference type="Pfam" id="PF04542">
    <property type="entry name" value="Sigma70_r2"/>
    <property type="match status" value="1"/>
</dbReference>
<evidence type="ECO:0000256" key="5">
    <source>
        <dbReference type="ARBA" id="ARBA00023163"/>
    </source>
</evidence>
<dbReference type="PANTHER" id="PTHR43133">
    <property type="entry name" value="RNA POLYMERASE ECF-TYPE SIGMA FACTO"/>
    <property type="match status" value="1"/>
</dbReference>
<sequence>MERWEAPETFVDFVRNRHVELLRFAHVLTGDRHLAEDLVQDALERTGMAWKRLARRDDPEGYTRKIILNRYLNRLRKLKRERLMAHPPEGPPVEDGTADDQVRRALAGLPRQQRAVLVLRYYLDLSEAQIADALGCSVGAVKSNASRGMAKLRAAIAVPDVKEPVR</sequence>
<dbReference type="InterPro" id="IPR014325">
    <property type="entry name" value="RNA_pol_sigma-E_actinobac"/>
</dbReference>
<comment type="similarity">
    <text evidence="1">Belongs to the sigma-70 factor family. ECF subfamily.</text>
</comment>
<feature type="domain" description="RNA polymerase sigma-70 region 2" evidence="6">
    <location>
        <begin position="18"/>
        <end position="80"/>
    </location>
</feature>
<dbReference type="InterPro" id="IPR007627">
    <property type="entry name" value="RNA_pol_sigma70_r2"/>
</dbReference>
<evidence type="ECO:0000259" key="6">
    <source>
        <dbReference type="Pfam" id="PF04542"/>
    </source>
</evidence>
<evidence type="ECO:0000313" key="8">
    <source>
        <dbReference type="EMBL" id="GIE98819.1"/>
    </source>
</evidence>
<dbReference type="InterPro" id="IPR013325">
    <property type="entry name" value="RNA_pol_sigma_r2"/>
</dbReference>
<evidence type="ECO:0000313" key="9">
    <source>
        <dbReference type="Proteomes" id="UP000636960"/>
    </source>
</evidence>
<dbReference type="AlphaFoldDB" id="A0A919K3F7"/>
<dbReference type="PANTHER" id="PTHR43133:SF50">
    <property type="entry name" value="ECF RNA POLYMERASE SIGMA FACTOR SIGM"/>
    <property type="match status" value="1"/>
</dbReference>
<dbReference type="GO" id="GO:0000428">
    <property type="term" value="C:DNA-directed RNA polymerase complex"/>
    <property type="evidence" value="ECO:0007669"/>
    <property type="project" value="UniProtKB-KW"/>
</dbReference>
<dbReference type="CDD" id="cd06171">
    <property type="entry name" value="Sigma70_r4"/>
    <property type="match status" value="1"/>
</dbReference>
<dbReference type="InterPro" id="IPR013324">
    <property type="entry name" value="RNA_pol_sigma_r3/r4-like"/>
</dbReference>
<dbReference type="Pfam" id="PF08281">
    <property type="entry name" value="Sigma70_r4_2"/>
    <property type="match status" value="1"/>
</dbReference>
<organism evidence="8 9">
    <name type="scientific">Paractinoplanes rishiriensis</name>
    <dbReference type="NCBI Taxonomy" id="1050105"/>
    <lineage>
        <taxon>Bacteria</taxon>
        <taxon>Bacillati</taxon>
        <taxon>Actinomycetota</taxon>
        <taxon>Actinomycetes</taxon>
        <taxon>Micromonosporales</taxon>
        <taxon>Micromonosporaceae</taxon>
        <taxon>Paractinoplanes</taxon>
    </lineage>
</organism>
<keyword evidence="4" id="KW-0238">DNA-binding</keyword>
<dbReference type="Gene3D" id="1.10.1740.10">
    <property type="match status" value="1"/>
</dbReference>
<dbReference type="EMBL" id="BOMV01000065">
    <property type="protein sequence ID" value="GIE98819.1"/>
    <property type="molecule type" value="Genomic_DNA"/>
</dbReference>
<accession>A0A919K3F7</accession>
<dbReference type="RefSeq" id="WP_203785822.1">
    <property type="nucleotide sequence ID" value="NZ_BOMV01000065.1"/>
</dbReference>
<dbReference type="InterPro" id="IPR013249">
    <property type="entry name" value="RNA_pol_sigma70_r4_t2"/>
</dbReference>
<comment type="caution">
    <text evidence="8">The sequence shown here is derived from an EMBL/GenBank/DDBJ whole genome shotgun (WGS) entry which is preliminary data.</text>
</comment>
<evidence type="ECO:0000256" key="4">
    <source>
        <dbReference type="ARBA" id="ARBA00023125"/>
    </source>
</evidence>
<reference evidence="8" key="1">
    <citation type="submission" date="2021-01" db="EMBL/GenBank/DDBJ databases">
        <title>Whole genome shotgun sequence of Actinoplanes rishiriensis NBRC 108556.</title>
        <authorList>
            <person name="Komaki H."/>
            <person name="Tamura T."/>
        </authorList>
    </citation>
    <scope>NUCLEOTIDE SEQUENCE</scope>
    <source>
        <strain evidence="8">NBRC 108556</strain>
    </source>
</reference>
<dbReference type="Proteomes" id="UP000636960">
    <property type="component" value="Unassembled WGS sequence"/>
</dbReference>
<dbReference type="SUPFAM" id="SSF88946">
    <property type="entry name" value="Sigma2 domain of RNA polymerase sigma factors"/>
    <property type="match status" value="1"/>
</dbReference>
<evidence type="ECO:0000256" key="2">
    <source>
        <dbReference type="ARBA" id="ARBA00023015"/>
    </source>
</evidence>
<dbReference type="GO" id="GO:0006352">
    <property type="term" value="P:DNA-templated transcription initiation"/>
    <property type="evidence" value="ECO:0007669"/>
    <property type="project" value="InterPro"/>
</dbReference>
<dbReference type="InterPro" id="IPR036388">
    <property type="entry name" value="WH-like_DNA-bd_sf"/>
</dbReference>
<gene>
    <name evidence="8" type="ORF">Ari01nite_62840</name>
</gene>